<keyword evidence="2" id="KW-1185">Reference proteome</keyword>
<evidence type="ECO:0008006" key="3">
    <source>
        <dbReference type="Google" id="ProtNLM"/>
    </source>
</evidence>
<organism evidence="1 2">
    <name type="scientific">Desulfovibrio legallii</name>
    <dbReference type="NCBI Taxonomy" id="571438"/>
    <lineage>
        <taxon>Bacteria</taxon>
        <taxon>Pseudomonadati</taxon>
        <taxon>Thermodesulfobacteriota</taxon>
        <taxon>Desulfovibrionia</taxon>
        <taxon>Desulfovibrionales</taxon>
        <taxon>Desulfovibrionaceae</taxon>
        <taxon>Desulfovibrio</taxon>
    </lineage>
</organism>
<dbReference type="EMBL" id="FNBX01000005">
    <property type="protein sequence ID" value="SDF44255.1"/>
    <property type="molecule type" value="Genomic_DNA"/>
</dbReference>
<dbReference type="AlphaFoldDB" id="A0A1G7L470"/>
<protein>
    <recommendedName>
        <fullName evidence="3">DUF1641 domain-containing protein</fullName>
    </recommendedName>
</protein>
<dbReference type="Proteomes" id="UP000199355">
    <property type="component" value="Unassembled WGS sequence"/>
</dbReference>
<dbReference type="OrthoDB" id="5451358at2"/>
<dbReference type="STRING" id="571438.SAMN05192586_105116"/>
<evidence type="ECO:0000313" key="1">
    <source>
        <dbReference type="EMBL" id="SDF44255.1"/>
    </source>
</evidence>
<accession>A0A1G7L470</accession>
<evidence type="ECO:0000313" key="2">
    <source>
        <dbReference type="Proteomes" id="UP000199355"/>
    </source>
</evidence>
<dbReference type="RefSeq" id="WP_092153231.1">
    <property type="nucleotide sequence ID" value="NZ_FNBX01000005.1"/>
</dbReference>
<sequence>MTSEEKILERLEAIEGRLAALQERGENSRALMEQLTPIGNHAFRLLVEELECLNGRVSLDDILDLGRKGLLSVPKLTWLLDQLENLSDLWRILHPAVGPTFPHVIAKMDAWEKDGVFEKLAALKRAGGGWLEGQGPEDIARLGAGLAFLTRQLQRLADPELQARITRLLDAAGEIDLAQARPTGLLGLLATLRSSEGRQALGLLAELTRTLGKAGGQSAPQ</sequence>
<reference evidence="2" key="1">
    <citation type="submission" date="2016-10" db="EMBL/GenBank/DDBJ databases">
        <authorList>
            <person name="Varghese N."/>
            <person name="Submissions S."/>
        </authorList>
    </citation>
    <scope>NUCLEOTIDE SEQUENCE [LARGE SCALE GENOMIC DNA]</scope>
    <source>
        <strain evidence="2">KHC7</strain>
    </source>
</reference>
<proteinExistence type="predicted"/>
<gene>
    <name evidence="1" type="ORF">SAMN05192586_105116</name>
</gene>
<name>A0A1G7L470_9BACT</name>